<dbReference type="InterPro" id="IPR007125">
    <property type="entry name" value="H2A/H2B/H3"/>
</dbReference>
<dbReference type="GO" id="GO:0030527">
    <property type="term" value="F:structural constituent of chromatin"/>
    <property type="evidence" value="ECO:0007669"/>
    <property type="project" value="InterPro"/>
</dbReference>
<accession>A0A7R9M6N9</accession>
<evidence type="ECO:0000313" key="4">
    <source>
        <dbReference type="EMBL" id="CAD7654596.1"/>
    </source>
</evidence>
<evidence type="ECO:0000259" key="3">
    <source>
        <dbReference type="Pfam" id="PF00125"/>
    </source>
</evidence>
<evidence type="ECO:0000256" key="2">
    <source>
        <dbReference type="SAM" id="MobiDB-lite"/>
    </source>
</evidence>
<dbReference type="GO" id="GO:0003677">
    <property type="term" value="F:DNA binding"/>
    <property type="evidence" value="ECO:0007669"/>
    <property type="project" value="InterPro"/>
</dbReference>
<gene>
    <name evidence="4" type="ORF">ONB1V03_LOCUS11243</name>
</gene>
<dbReference type="InterPro" id="IPR009072">
    <property type="entry name" value="Histone-fold"/>
</dbReference>
<dbReference type="GO" id="GO:0046982">
    <property type="term" value="F:protein heterodimerization activity"/>
    <property type="evidence" value="ECO:0007669"/>
    <property type="project" value="InterPro"/>
</dbReference>
<dbReference type="PROSITE" id="PS00959">
    <property type="entry name" value="HISTONE_H3_2"/>
    <property type="match status" value="1"/>
</dbReference>
<name>A0A7R9M6N9_9ACAR</name>
<sequence length="165" mass="18502">MTRTPAKVASTPVRSTSTPVATAAITGAHVLATKRQTLSAKSRKQTDPKRREQPALGSGKRRHRYRPGTVALREIRKFQCTTDLLLRKLPFARLVREVLQDIYPSNEIRWQSTALLAMQEAAEAYLIGVFEDTNVVAINAKRVTIMARDLKVVRRIRGRGDPGNR</sequence>
<dbReference type="EMBL" id="CAJPVJ010008216">
    <property type="protein sequence ID" value="CAG2171783.1"/>
    <property type="molecule type" value="Genomic_DNA"/>
</dbReference>
<proteinExistence type="inferred from homology"/>
<dbReference type="OrthoDB" id="420022at2759"/>
<dbReference type="FunFam" id="1.10.20.10:FF:000088">
    <property type="entry name" value="Histone H3-like centromeric protein CSE4"/>
    <property type="match status" value="1"/>
</dbReference>
<dbReference type="Proteomes" id="UP000728032">
    <property type="component" value="Unassembled WGS sequence"/>
</dbReference>
<dbReference type="GO" id="GO:0000786">
    <property type="term" value="C:nucleosome"/>
    <property type="evidence" value="ECO:0007669"/>
    <property type="project" value="InterPro"/>
</dbReference>
<dbReference type="AlphaFoldDB" id="A0A7R9M6N9"/>
<dbReference type="PANTHER" id="PTHR45810">
    <property type="entry name" value="HISTONE H3.2"/>
    <property type="match status" value="1"/>
</dbReference>
<comment type="similarity">
    <text evidence="1">Belongs to the histone H3 family.</text>
</comment>
<dbReference type="EMBL" id="OC923041">
    <property type="protein sequence ID" value="CAD7654596.1"/>
    <property type="molecule type" value="Genomic_DNA"/>
</dbReference>
<feature type="compositionally biased region" description="Basic and acidic residues" evidence="2">
    <location>
        <begin position="44"/>
        <end position="53"/>
    </location>
</feature>
<dbReference type="Pfam" id="PF00125">
    <property type="entry name" value="Histone"/>
    <property type="match status" value="1"/>
</dbReference>
<dbReference type="SMART" id="SM00428">
    <property type="entry name" value="H3"/>
    <property type="match status" value="1"/>
</dbReference>
<dbReference type="SUPFAM" id="SSF47113">
    <property type="entry name" value="Histone-fold"/>
    <property type="match status" value="1"/>
</dbReference>
<feature type="domain" description="Core Histone H2A/H2B/H3" evidence="3">
    <location>
        <begin position="67"/>
        <end position="156"/>
    </location>
</feature>
<protein>
    <recommendedName>
        <fullName evidence="3">Core Histone H2A/H2B/H3 domain-containing protein</fullName>
    </recommendedName>
</protein>
<evidence type="ECO:0000313" key="5">
    <source>
        <dbReference type="Proteomes" id="UP000728032"/>
    </source>
</evidence>
<dbReference type="Gene3D" id="1.10.20.10">
    <property type="entry name" value="Histone, subunit A"/>
    <property type="match status" value="1"/>
</dbReference>
<evidence type="ECO:0000256" key="1">
    <source>
        <dbReference type="ARBA" id="ARBA00010343"/>
    </source>
</evidence>
<organism evidence="4">
    <name type="scientific">Oppiella nova</name>
    <dbReference type="NCBI Taxonomy" id="334625"/>
    <lineage>
        <taxon>Eukaryota</taxon>
        <taxon>Metazoa</taxon>
        <taxon>Ecdysozoa</taxon>
        <taxon>Arthropoda</taxon>
        <taxon>Chelicerata</taxon>
        <taxon>Arachnida</taxon>
        <taxon>Acari</taxon>
        <taxon>Acariformes</taxon>
        <taxon>Sarcoptiformes</taxon>
        <taxon>Oribatida</taxon>
        <taxon>Brachypylina</taxon>
        <taxon>Oppioidea</taxon>
        <taxon>Oppiidae</taxon>
        <taxon>Oppiella</taxon>
    </lineage>
</organism>
<reference evidence="4" key="1">
    <citation type="submission" date="2020-11" db="EMBL/GenBank/DDBJ databases">
        <authorList>
            <person name="Tran Van P."/>
        </authorList>
    </citation>
    <scope>NUCLEOTIDE SEQUENCE</scope>
</reference>
<feature type="region of interest" description="Disordered" evidence="2">
    <location>
        <begin position="35"/>
        <end position="63"/>
    </location>
</feature>
<dbReference type="InterPro" id="IPR000164">
    <property type="entry name" value="Histone_H3/CENP-A"/>
</dbReference>
<dbReference type="CDD" id="cd22911">
    <property type="entry name" value="HFD_H3"/>
    <property type="match status" value="1"/>
</dbReference>
<dbReference type="PRINTS" id="PR00622">
    <property type="entry name" value="HISTONEH3"/>
</dbReference>
<keyword evidence="5" id="KW-1185">Reference proteome</keyword>